<accession>A0A6V7WUI0</accession>
<protein>
    <submittedName>
        <fullName evidence="1">Uncharacterized protein</fullName>
    </submittedName>
</protein>
<gene>
    <name evidence="1" type="ORF">MENT_LOCUS43534</name>
</gene>
<reference evidence="1 2" key="1">
    <citation type="submission" date="2020-08" db="EMBL/GenBank/DDBJ databases">
        <authorList>
            <person name="Koutsovoulos G."/>
            <person name="Danchin GJ E."/>
        </authorList>
    </citation>
    <scope>NUCLEOTIDE SEQUENCE [LARGE SCALE GENOMIC DNA]</scope>
</reference>
<evidence type="ECO:0000313" key="1">
    <source>
        <dbReference type="EMBL" id="CAD2190724.1"/>
    </source>
</evidence>
<dbReference type="Proteomes" id="UP000580250">
    <property type="component" value="Unassembled WGS sequence"/>
</dbReference>
<dbReference type="AlphaFoldDB" id="A0A6V7WUI0"/>
<dbReference type="EMBL" id="CAJEWN010000829">
    <property type="protein sequence ID" value="CAD2190724.1"/>
    <property type="molecule type" value="Genomic_DNA"/>
</dbReference>
<name>A0A6V7WUI0_MELEN</name>
<proteinExistence type="predicted"/>
<evidence type="ECO:0000313" key="2">
    <source>
        <dbReference type="Proteomes" id="UP000580250"/>
    </source>
</evidence>
<organism evidence="1 2">
    <name type="scientific">Meloidogyne enterolobii</name>
    <name type="common">Root-knot nematode worm</name>
    <name type="synonym">Meloidogyne mayaguensis</name>
    <dbReference type="NCBI Taxonomy" id="390850"/>
    <lineage>
        <taxon>Eukaryota</taxon>
        <taxon>Metazoa</taxon>
        <taxon>Ecdysozoa</taxon>
        <taxon>Nematoda</taxon>
        <taxon>Chromadorea</taxon>
        <taxon>Rhabditida</taxon>
        <taxon>Tylenchina</taxon>
        <taxon>Tylenchomorpha</taxon>
        <taxon>Tylenchoidea</taxon>
        <taxon>Meloidogynidae</taxon>
        <taxon>Meloidogyninae</taxon>
        <taxon>Meloidogyne</taxon>
    </lineage>
</organism>
<sequence length="259" mass="29543">MDRISNLKDDLEYKNKTDNDKFEFLTEQIKIIYGMLGDQKRKTEQMNETLQLVVKNVANLTKWVELIDFTVRKIEREIEIDSYCSYEIDFSQGKDAELTINKALGIGAIKAGSAWLGAIPVLGGAAAPIFDYGVDIGIKLAEKYCRSVKRSGGEWKFDDLLDTFDISCEDKEKFDRLMRNILYEAGKKALNPPGFEGIDMLADHYIPFYDSLKKGAKGAFKLVHREFRKDGNEVKEYIPEPCYNTTTLNLITYLSSIKL</sequence>
<comment type="caution">
    <text evidence="1">The sequence shown here is derived from an EMBL/GenBank/DDBJ whole genome shotgun (WGS) entry which is preliminary data.</text>
</comment>